<feature type="domain" description="Release factor glutamine methyltransferase N-terminal" evidence="8">
    <location>
        <begin position="28"/>
        <end position="95"/>
    </location>
</feature>
<feature type="binding site" evidence="5">
    <location>
        <position position="163"/>
    </location>
    <ligand>
        <name>S-adenosyl-L-methionine</name>
        <dbReference type="ChEBI" id="CHEBI:59789"/>
    </ligand>
</feature>
<name>A0A4R1HIL3_PSEEN</name>
<dbReference type="InterPro" id="IPR004556">
    <property type="entry name" value="HemK-like"/>
</dbReference>
<reference evidence="9 10" key="1">
    <citation type="submission" date="2019-03" db="EMBL/GenBank/DDBJ databases">
        <title>Sequencing the genomes of 1000 actinobacteria strains.</title>
        <authorList>
            <person name="Klenk H.-P."/>
        </authorList>
    </citation>
    <scope>NUCLEOTIDE SEQUENCE [LARGE SCALE GENOMIC DNA]</scope>
    <source>
        <strain evidence="9 10">DSM 44969</strain>
    </source>
</reference>
<comment type="function">
    <text evidence="5">Methylates the class 1 translation termination release factors RF1/PrfA and RF2/PrfB on the glutamine residue of the universally conserved GGQ motif.</text>
</comment>
<sequence length="318" mass="34101">MTRRDVDPAGADREGQAGAVSRHPLRVAIAESERSLAAAGVGSPRVDAELLAAHVLDRPRSQLLMTPLVDDDEVERLRELTARRAKREPLQHILGTAVLGPVTVDVGPGVFVPRPETELLLEWGLAAIRDVRSPVVVDLCTGSAALALAFAGSRPDGTVHALEADPAAVRWARHNIAAHGDRVTLHVADVRWPDLLVELEGRVDLVVCNPPYVPDGTPVEPEVADWDPADAVFGGPDGLELIPAVLDVAAGLLRHGGALAVEHDDTHAESVPELLRRRRTLDEVVEHADLAGRPRFVTARRVPAPRGTRVRPDSRDGA</sequence>
<dbReference type="EC" id="2.1.1.297" evidence="5"/>
<dbReference type="InterPro" id="IPR019874">
    <property type="entry name" value="RF_methyltr_PrmC"/>
</dbReference>
<evidence type="ECO:0000313" key="9">
    <source>
        <dbReference type="EMBL" id="TCK20713.1"/>
    </source>
</evidence>
<feature type="compositionally biased region" description="Basic and acidic residues" evidence="6">
    <location>
        <begin position="1"/>
        <end position="15"/>
    </location>
</feature>
<evidence type="ECO:0000256" key="1">
    <source>
        <dbReference type="ARBA" id="ARBA00022603"/>
    </source>
</evidence>
<dbReference type="CDD" id="cd02440">
    <property type="entry name" value="AdoMet_MTases"/>
    <property type="match status" value="1"/>
</dbReference>
<evidence type="ECO:0000259" key="7">
    <source>
        <dbReference type="Pfam" id="PF05175"/>
    </source>
</evidence>
<dbReference type="Gene3D" id="1.10.8.10">
    <property type="entry name" value="DNA helicase RuvA subunit, C-terminal domain"/>
    <property type="match status" value="1"/>
</dbReference>
<evidence type="ECO:0000313" key="10">
    <source>
        <dbReference type="Proteomes" id="UP000295560"/>
    </source>
</evidence>
<dbReference type="PROSITE" id="PS00092">
    <property type="entry name" value="N6_MTASE"/>
    <property type="match status" value="1"/>
</dbReference>
<dbReference type="NCBIfam" id="TIGR00536">
    <property type="entry name" value="hemK_fam"/>
    <property type="match status" value="1"/>
</dbReference>
<keyword evidence="1 5" id="KW-0489">Methyltransferase</keyword>
<dbReference type="InterPro" id="IPR007848">
    <property type="entry name" value="Small_mtfrase_dom"/>
</dbReference>
<comment type="catalytic activity">
    <reaction evidence="4 5">
        <text>L-glutaminyl-[peptide chain release factor] + S-adenosyl-L-methionine = N(5)-methyl-L-glutaminyl-[peptide chain release factor] + S-adenosyl-L-homocysteine + H(+)</text>
        <dbReference type="Rhea" id="RHEA:42896"/>
        <dbReference type="Rhea" id="RHEA-COMP:10271"/>
        <dbReference type="Rhea" id="RHEA-COMP:10272"/>
        <dbReference type="ChEBI" id="CHEBI:15378"/>
        <dbReference type="ChEBI" id="CHEBI:30011"/>
        <dbReference type="ChEBI" id="CHEBI:57856"/>
        <dbReference type="ChEBI" id="CHEBI:59789"/>
        <dbReference type="ChEBI" id="CHEBI:61891"/>
        <dbReference type="EC" id="2.1.1.297"/>
    </reaction>
</comment>
<dbReference type="Proteomes" id="UP000295560">
    <property type="component" value="Unassembled WGS sequence"/>
</dbReference>
<dbReference type="InterPro" id="IPR050320">
    <property type="entry name" value="N5-glutamine_MTase"/>
</dbReference>
<dbReference type="InterPro" id="IPR029063">
    <property type="entry name" value="SAM-dependent_MTases_sf"/>
</dbReference>
<feature type="region of interest" description="Disordered" evidence="6">
    <location>
        <begin position="1"/>
        <end position="20"/>
    </location>
</feature>
<protein>
    <recommendedName>
        <fullName evidence="5">Release factor glutamine methyltransferase</fullName>
        <shortName evidence="5">RF MTase</shortName>
        <ecNumber evidence="5">2.1.1.297</ecNumber>
    </recommendedName>
    <alternativeName>
        <fullName evidence="5">N5-glutamine methyltransferase PrmC</fullName>
    </alternativeName>
    <alternativeName>
        <fullName evidence="5">Protein-(glutamine-N5) MTase PrmC</fullName>
    </alternativeName>
    <alternativeName>
        <fullName evidence="5">Protein-glutamine N-methyltransferase PrmC</fullName>
    </alternativeName>
</protein>
<dbReference type="Pfam" id="PF05175">
    <property type="entry name" value="MTS"/>
    <property type="match status" value="1"/>
</dbReference>
<dbReference type="Gene3D" id="3.40.50.150">
    <property type="entry name" value="Vaccinia Virus protein VP39"/>
    <property type="match status" value="1"/>
</dbReference>
<dbReference type="NCBIfam" id="TIGR03534">
    <property type="entry name" value="RF_mod_PrmC"/>
    <property type="match status" value="1"/>
</dbReference>
<keyword evidence="2 5" id="KW-0808">Transferase</keyword>
<dbReference type="EMBL" id="SMFZ01000002">
    <property type="protein sequence ID" value="TCK20713.1"/>
    <property type="molecule type" value="Genomic_DNA"/>
</dbReference>
<dbReference type="PANTHER" id="PTHR18895:SF74">
    <property type="entry name" value="MTRF1L RELEASE FACTOR GLUTAMINE METHYLTRANSFERASE"/>
    <property type="match status" value="1"/>
</dbReference>
<gene>
    <name evidence="5" type="primary">prmC</name>
    <name evidence="9" type="ORF">EV378_4676</name>
</gene>
<evidence type="ECO:0000256" key="3">
    <source>
        <dbReference type="ARBA" id="ARBA00022691"/>
    </source>
</evidence>
<evidence type="ECO:0000256" key="2">
    <source>
        <dbReference type="ARBA" id="ARBA00022679"/>
    </source>
</evidence>
<dbReference type="InterPro" id="IPR040758">
    <property type="entry name" value="PrmC_N"/>
</dbReference>
<evidence type="ECO:0000256" key="6">
    <source>
        <dbReference type="SAM" id="MobiDB-lite"/>
    </source>
</evidence>
<comment type="caution">
    <text evidence="5">Lacks conserved residue(s) required for the propagation of feature annotation.</text>
</comment>
<dbReference type="HAMAP" id="MF_02126">
    <property type="entry name" value="RF_methyltr_PrmC"/>
    <property type="match status" value="1"/>
</dbReference>
<feature type="binding site" evidence="5">
    <location>
        <position position="209"/>
    </location>
    <ligand>
        <name>S-adenosyl-L-methionine</name>
        <dbReference type="ChEBI" id="CHEBI:59789"/>
    </ligand>
</feature>
<dbReference type="InterPro" id="IPR002052">
    <property type="entry name" value="DNA_methylase_N6_adenine_CS"/>
</dbReference>
<feature type="domain" description="Methyltransferase small" evidence="7">
    <location>
        <begin position="131"/>
        <end position="213"/>
    </location>
</feature>
<feature type="binding site" evidence="5">
    <location>
        <begin position="209"/>
        <end position="212"/>
    </location>
    <ligand>
        <name>substrate</name>
    </ligand>
</feature>
<dbReference type="SUPFAM" id="SSF53335">
    <property type="entry name" value="S-adenosyl-L-methionine-dependent methyltransferases"/>
    <property type="match status" value="1"/>
</dbReference>
<evidence type="ECO:0000259" key="8">
    <source>
        <dbReference type="Pfam" id="PF17827"/>
    </source>
</evidence>
<dbReference type="PANTHER" id="PTHR18895">
    <property type="entry name" value="HEMK METHYLTRANSFERASE"/>
    <property type="match status" value="1"/>
</dbReference>
<comment type="caution">
    <text evidence="9">The sequence shown here is derived from an EMBL/GenBank/DDBJ whole genome shotgun (WGS) entry which is preliminary data.</text>
</comment>
<organism evidence="9 10">
    <name type="scientific">Pseudonocardia endophytica</name>
    <dbReference type="NCBI Taxonomy" id="401976"/>
    <lineage>
        <taxon>Bacteria</taxon>
        <taxon>Bacillati</taxon>
        <taxon>Actinomycetota</taxon>
        <taxon>Actinomycetes</taxon>
        <taxon>Pseudonocardiales</taxon>
        <taxon>Pseudonocardiaceae</taxon>
        <taxon>Pseudonocardia</taxon>
    </lineage>
</organism>
<comment type="similarity">
    <text evidence="5">Belongs to the protein N5-glutamine methyltransferase family. PrmC subfamily.</text>
</comment>
<keyword evidence="10" id="KW-1185">Reference proteome</keyword>
<evidence type="ECO:0000256" key="4">
    <source>
        <dbReference type="ARBA" id="ARBA00048391"/>
    </source>
</evidence>
<evidence type="ECO:0000256" key="5">
    <source>
        <dbReference type="HAMAP-Rule" id="MF_02126"/>
    </source>
</evidence>
<dbReference type="GO" id="GO:0102559">
    <property type="term" value="F:peptide chain release factor N(5)-glutamine methyltransferase activity"/>
    <property type="evidence" value="ECO:0007669"/>
    <property type="project" value="UniProtKB-EC"/>
</dbReference>
<dbReference type="GO" id="GO:0003676">
    <property type="term" value="F:nucleic acid binding"/>
    <property type="evidence" value="ECO:0007669"/>
    <property type="project" value="InterPro"/>
</dbReference>
<proteinExistence type="inferred from homology"/>
<dbReference type="Pfam" id="PF17827">
    <property type="entry name" value="PrmC_N"/>
    <property type="match status" value="1"/>
</dbReference>
<keyword evidence="3 5" id="KW-0949">S-adenosyl-L-methionine</keyword>
<accession>A0A4R1HIL3</accession>
<dbReference type="GO" id="GO:0032259">
    <property type="term" value="P:methylation"/>
    <property type="evidence" value="ECO:0007669"/>
    <property type="project" value="UniProtKB-KW"/>
</dbReference>
<dbReference type="AlphaFoldDB" id="A0A4R1HIL3"/>